<dbReference type="PANTHER" id="PTHR48228">
    <property type="entry name" value="SUCCINYL-COA--D-CITRAMALATE COA-TRANSFERASE"/>
    <property type="match status" value="1"/>
</dbReference>
<sequence>MSAFAGVRIVDFTQGLAGPMAAMLLGDYEADVIKIEPPGGDRLKDHPGYITWNRNKRILTLDLANETDRQKARDLIALADVAMFDHAPGGLEALGFDAETLTQAHPALIHVWMPPYGTTRAWAHLPSHHSLLTALTGVAFRQGAYADQPIHLILPLCHYGQAVMGAASIGAALYERTRSGQGQAVTVSGLHGMSEVTGPVKMLAGPPLPRGQPLGASPSYRLYECADGQWLFLGTLFANFYHKAVEVLGLGDRWLDFVADPALARETLKAVFLTRPRAEWLELFLEHAVPAAPVGSREDWFASDCVAEAGLRLTFDHPERGKVHMPAPPARLSVTPASVRGLARPLEGDPGWAPRPAPERRIGEHGDQPLSGVRVLDLGTVIAGAYAGAVLANLGADVIKIEPHEADPFRSDGGGFMAYNRGKRGLGIDLKLPAARELFYEMVRQADVVVDNYRLGVRERLGIDYETLKAINPRLISCSITAYGRGGSRSPRPGFDPLLQAEGGMMAGQGGDGEPILHTIPVNDVATAGVVAFSVIAALNARDRTGEGQEIITSLMAQSLTFQYGEVTTYEGRPPNDPGDRDCIGVRALHRYYECANGWIAIVCETEVEARGLAGALDLELGDARAALTAQRDGPLAQALARALARMPREEALHRLRQARVPAAPAIRGVEAYESEWLWDERLFDIWDHPRLGEFISVRSFSDFSRTPAGYIRPTPDLGEHSAEVLESFGIPPGEIESLFATGAVFGPDAVVARMSKSARPGDGGAALATI</sequence>
<reference evidence="3" key="1">
    <citation type="journal article" date="2019" name="Int. J. Syst. Evol. Microbiol.">
        <title>The Global Catalogue of Microorganisms (GCM) 10K type strain sequencing project: providing services to taxonomists for standard genome sequencing and annotation.</title>
        <authorList>
            <consortium name="The Broad Institute Genomics Platform"/>
            <consortium name="The Broad Institute Genome Sequencing Center for Infectious Disease"/>
            <person name="Wu L."/>
            <person name="Ma J."/>
        </authorList>
    </citation>
    <scope>NUCLEOTIDE SEQUENCE [LARGE SCALE GENOMIC DNA]</scope>
    <source>
        <strain evidence="3">DFY28</strain>
    </source>
</reference>
<evidence type="ECO:0000256" key="1">
    <source>
        <dbReference type="SAM" id="MobiDB-lite"/>
    </source>
</evidence>
<proteinExistence type="predicted"/>
<dbReference type="InterPro" id="IPR050509">
    <property type="entry name" value="CoA-transferase_III"/>
</dbReference>
<feature type="region of interest" description="Disordered" evidence="1">
    <location>
        <begin position="345"/>
        <end position="366"/>
    </location>
</feature>
<dbReference type="InterPro" id="IPR003673">
    <property type="entry name" value="CoA-Trfase_fam_III"/>
</dbReference>
<dbReference type="EMBL" id="JBHUEY010000006">
    <property type="protein sequence ID" value="MFD1784896.1"/>
    <property type="molecule type" value="Genomic_DNA"/>
</dbReference>
<dbReference type="PANTHER" id="PTHR48228:SF7">
    <property type="entry name" value="FATTY ACYL-COA TRANSFERASE RV3272-RELATED"/>
    <property type="match status" value="1"/>
</dbReference>
<name>A0ABW4N4B9_9CAUL</name>
<protein>
    <submittedName>
        <fullName evidence="2">CaiB/BaiF CoA transferase family protein</fullName>
    </submittedName>
</protein>
<keyword evidence="2" id="KW-0808">Transferase</keyword>
<feature type="compositionally biased region" description="Basic and acidic residues" evidence="1">
    <location>
        <begin position="357"/>
        <end position="366"/>
    </location>
</feature>
<dbReference type="GO" id="GO:0016740">
    <property type="term" value="F:transferase activity"/>
    <property type="evidence" value="ECO:0007669"/>
    <property type="project" value="UniProtKB-KW"/>
</dbReference>
<dbReference type="InterPro" id="IPR023606">
    <property type="entry name" value="CoA-Trfase_III_dom_1_sf"/>
</dbReference>
<gene>
    <name evidence="2" type="ORF">ACFSC0_15955</name>
</gene>
<comment type="caution">
    <text evidence="2">The sequence shown here is derived from an EMBL/GenBank/DDBJ whole genome shotgun (WGS) entry which is preliminary data.</text>
</comment>
<keyword evidence="3" id="KW-1185">Reference proteome</keyword>
<dbReference type="Gene3D" id="3.40.50.10540">
    <property type="entry name" value="Crotonobetainyl-coa:carnitine coa-transferase, domain 1"/>
    <property type="match status" value="2"/>
</dbReference>
<evidence type="ECO:0000313" key="3">
    <source>
        <dbReference type="Proteomes" id="UP001597237"/>
    </source>
</evidence>
<dbReference type="Gene3D" id="3.30.1540.10">
    <property type="entry name" value="formyl-coa transferase, domain 3"/>
    <property type="match status" value="2"/>
</dbReference>
<dbReference type="RefSeq" id="WP_377281861.1">
    <property type="nucleotide sequence ID" value="NZ_JBHRSI010000005.1"/>
</dbReference>
<dbReference type="InterPro" id="IPR044855">
    <property type="entry name" value="CoA-Trfase_III_dom3_sf"/>
</dbReference>
<organism evidence="2 3">
    <name type="scientific">Phenylobacterium terrae</name>
    <dbReference type="NCBI Taxonomy" id="2665495"/>
    <lineage>
        <taxon>Bacteria</taxon>
        <taxon>Pseudomonadati</taxon>
        <taxon>Pseudomonadota</taxon>
        <taxon>Alphaproteobacteria</taxon>
        <taxon>Caulobacterales</taxon>
        <taxon>Caulobacteraceae</taxon>
        <taxon>Phenylobacterium</taxon>
    </lineage>
</organism>
<dbReference type="SUPFAM" id="SSF89796">
    <property type="entry name" value="CoA-transferase family III (CaiB/BaiF)"/>
    <property type="match status" value="2"/>
</dbReference>
<dbReference type="Pfam" id="PF02515">
    <property type="entry name" value="CoA_transf_3"/>
    <property type="match status" value="2"/>
</dbReference>
<dbReference type="Proteomes" id="UP001597237">
    <property type="component" value="Unassembled WGS sequence"/>
</dbReference>
<evidence type="ECO:0000313" key="2">
    <source>
        <dbReference type="EMBL" id="MFD1784896.1"/>
    </source>
</evidence>
<accession>A0ABW4N4B9</accession>